<dbReference type="InterPro" id="IPR037274">
    <property type="entry name" value="Znf_CHY_sf"/>
</dbReference>
<dbReference type="Pfam" id="PF05495">
    <property type="entry name" value="zf-CHY"/>
    <property type="match status" value="1"/>
</dbReference>
<evidence type="ECO:0000313" key="6">
    <source>
        <dbReference type="Proteomes" id="UP001597252"/>
    </source>
</evidence>
<evidence type="ECO:0000256" key="3">
    <source>
        <dbReference type="ARBA" id="ARBA00022833"/>
    </source>
</evidence>
<evidence type="ECO:0000256" key="1">
    <source>
        <dbReference type="ARBA" id="ARBA00022723"/>
    </source>
</evidence>
<protein>
    <submittedName>
        <fullName evidence="5">CHY zinc finger protein</fullName>
    </submittedName>
</protein>
<dbReference type="InterPro" id="IPR016694">
    <property type="entry name" value="UCP017292"/>
</dbReference>
<dbReference type="Proteomes" id="UP001597252">
    <property type="component" value="Unassembled WGS sequence"/>
</dbReference>
<feature type="domain" description="CHY-type" evidence="4">
    <location>
        <begin position="8"/>
        <end position="84"/>
    </location>
</feature>
<keyword evidence="1" id="KW-0479">Metal-binding</keyword>
<dbReference type="SUPFAM" id="SSF161219">
    <property type="entry name" value="CHY zinc finger-like"/>
    <property type="match status" value="1"/>
</dbReference>
<evidence type="ECO:0000313" key="5">
    <source>
        <dbReference type="EMBL" id="MFD1483894.1"/>
    </source>
</evidence>
<keyword evidence="2" id="KW-0863">Zinc-finger</keyword>
<dbReference type="EMBL" id="JBHTON010000003">
    <property type="protein sequence ID" value="MFD1483894.1"/>
    <property type="molecule type" value="Genomic_DNA"/>
</dbReference>
<name>A0ABW4E1Q6_9LACO</name>
<dbReference type="RefSeq" id="WP_125748929.1">
    <property type="nucleotide sequence ID" value="NZ_JBHTON010000003.1"/>
</dbReference>
<proteinExistence type="predicted"/>
<evidence type="ECO:0000259" key="4">
    <source>
        <dbReference type="PROSITE" id="PS51266"/>
    </source>
</evidence>
<keyword evidence="6" id="KW-1185">Reference proteome</keyword>
<keyword evidence="3" id="KW-0862">Zinc</keyword>
<evidence type="ECO:0000256" key="2">
    <source>
        <dbReference type="ARBA" id="ARBA00022771"/>
    </source>
</evidence>
<accession>A0ABW4E1Q6</accession>
<dbReference type="PROSITE" id="PS51266">
    <property type="entry name" value="ZF_CHY"/>
    <property type="match status" value="1"/>
</dbReference>
<gene>
    <name evidence="5" type="ORF">ACFQ5J_01350</name>
</gene>
<sequence>MTLIHGLDCDAAGRCRHYHTDNDIAALRCADCGDYYACYQCHDALCDHLFAPSPKDSLAVLCGNCQAKLTFAEYTKGQCPQCGHAFNPNCQIHYDRYFKA</sequence>
<comment type="caution">
    <text evidence="5">The sequence shown here is derived from an EMBL/GenBank/DDBJ whole genome shotgun (WGS) entry which is preliminary data.</text>
</comment>
<dbReference type="InterPro" id="IPR008913">
    <property type="entry name" value="Znf_CHY"/>
</dbReference>
<organism evidence="5 6">
    <name type="scientific">Lacticaseibacillus baoqingensis</name>
    <dbReference type="NCBI Taxonomy" id="2486013"/>
    <lineage>
        <taxon>Bacteria</taxon>
        <taxon>Bacillati</taxon>
        <taxon>Bacillota</taxon>
        <taxon>Bacilli</taxon>
        <taxon>Lactobacillales</taxon>
        <taxon>Lactobacillaceae</taxon>
        <taxon>Lacticaseibacillus</taxon>
    </lineage>
</organism>
<reference evidence="6" key="1">
    <citation type="journal article" date="2019" name="Int. J. Syst. Evol. Microbiol.">
        <title>The Global Catalogue of Microorganisms (GCM) 10K type strain sequencing project: providing services to taxonomists for standard genome sequencing and annotation.</title>
        <authorList>
            <consortium name="The Broad Institute Genomics Platform"/>
            <consortium name="The Broad Institute Genome Sequencing Center for Infectious Disease"/>
            <person name="Wu L."/>
            <person name="Ma J."/>
        </authorList>
    </citation>
    <scope>NUCLEOTIDE SEQUENCE [LARGE SCALE GENOMIC DNA]</scope>
    <source>
        <strain evidence="6">CCM 8903</strain>
    </source>
</reference>
<dbReference type="PIRSF" id="PIRSF017292">
    <property type="entry name" value="UCP017292_Znf_CHY"/>
    <property type="match status" value="1"/>
</dbReference>